<dbReference type="InterPro" id="IPR029045">
    <property type="entry name" value="ClpP/crotonase-like_dom_sf"/>
</dbReference>
<dbReference type="InterPro" id="IPR001753">
    <property type="entry name" value="Enoyl-CoA_hydra/iso"/>
</dbReference>
<organism evidence="2 3">
    <name type="scientific">Fibrella aestuarina BUZ 2</name>
    <dbReference type="NCBI Taxonomy" id="1166018"/>
    <lineage>
        <taxon>Bacteria</taxon>
        <taxon>Pseudomonadati</taxon>
        <taxon>Bacteroidota</taxon>
        <taxon>Cytophagia</taxon>
        <taxon>Cytophagales</taxon>
        <taxon>Spirosomataceae</taxon>
        <taxon>Fibrella</taxon>
    </lineage>
</organism>
<dbReference type="STRING" id="1166018.FAES_0023"/>
<dbReference type="EMBL" id="HE796683">
    <property type="protein sequence ID" value="CCG98037.1"/>
    <property type="molecule type" value="Genomic_DNA"/>
</dbReference>
<proteinExistence type="inferred from homology"/>
<dbReference type="InterPro" id="IPR051683">
    <property type="entry name" value="Enoyl-CoA_Hydratase/Isomerase"/>
</dbReference>
<dbReference type="AlphaFoldDB" id="I0K1N4"/>
<dbReference type="Gene3D" id="1.10.12.10">
    <property type="entry name" value="Lyase 2-enoyl-coa Hydratase, Chain A, domain 2"/>
    <property type="match status" value="1"/>
</dbReference>
<dbReference type="PANTHER" id="PTHR42964:SF1">
    <property type="entry name" value="POLYKETIDE BIOSYNTHESIS ENOYL-COA HYDRATASE PKSH-RELATED"/>
    <property type="match status" value="1"/>
</dbReference>
<gene>
    <name evidence="2" type="ORF">FAES_0023</name>
</gene>
<dbReference type="eggNOG" id="COG1024">
    <property type="taxonomic scope" value="Bacteria"/>
</dbReference>
<evidence type="ECO:0000313" key="2">
    <source>
        <dbReference type="EMBL" id="CCG98037.1"/>
    </source>
</evidence>
<dbReference type="HOGENOM" id="CLU_009834_7_3_10"/>
<name>I0K1N4_9BACT</name>
<dbReference type="RefSeq" id="WP_015329137.1">
    <property type="nucleotide sequence ID" value="NC_020054.1"/>
</dbReference>
<evidence type="ECO:0000256" key="1">
    <source>
        <dbReference type="ARBA" id="ARBA00005254"/>
    </source>
</evidence>
<dbReference type="OrthoDB" id="9775794at2"/>
<dbReference type="CDD" id="cd06558">
    <property type="entry name" value="crotonase-like"/>
    <property type="match status" value="1"/>
</dbReference>
<sequence length="272" mass="29343">MLYTPDQVANLRTRPLRHLLVDERDHVLTLTLNRPEKKNALNPTLLNELAYALAYAHHTPAVWVVVLAAAGDTFCAGMDLKALQAGETRGDTVPLPAGPVRLGELMVGLHKPSIVRVQGSVYAGGFLLVGGATYAVAAESAVFALPEVKRGLFPFQVLAILLDLMPARKALDLCLRGQSLSAAEALANGLVTHAVPAAEIDQTVATLVADLTAVSPTALRFGLKAYEQLKNLPQSQQQAFLHDQFGQIQQTDDAREGMAAFLEKRAPNWRNQ</sequence>
<dbReference type="KEGG" id="fae:FAES_0023"/>
<dbReference type="PATRIC" id="fig|1166018.3.peg.23"/>
<dbReference type="Pfam" id="PF00378">
    <property type="entry name" value="ECH_1"/>
    <property type="match status" value="1"/>
</dbReference>
<dbReference type="InterPro" id="IPR014748">
    <property type="entry name" value="Enoyl-CoA_hydra_C"/>
</dbReference>
<comment type="similarity">
    <text evidence="1">Belongs to the enoyl-CoA hydratase/isomerase family.</text>
</comment>
<reference evidence="2 3" key="1">
    <citation type="journal article" date="2012" name="J. Bacteriol.">
        <title>Genome Sequence of Fibrella aestuarina BUZ 2T, a Filamentous Marine Bacterium.</title>
        <authorList>
            <person name="Filippini M."/>
            <person name="Qi W."/>
            <person name="Blom J."/>
            <person name="Goesmann A."/>
            <person name="Smits T.H."/>
            <person name="Bagheri H.C."/>
        </authorList>
    </citation>
    <scope>NUCLEOTIDE SEQUENCE [LARGE SCALE GENOMIC DNA]</scope>
    <source>
        <strain evidence="3">BUZ 2T</strain>
    </source>
</reference>
<evidence type="ECO:0000313" key="3">
    <source>
        <dbReference type="Proteomes" id="UP000011058"/>
    </source>
</evidence>
<dbReference type="SUPFAM" id="SSF52096">
    <property type="entry name" value="ClpP/crotonase"/>
    <property type="match status" value="1"/>
</dbReference>
<protein>
    <submittedName>
        <fullName evidence="2">Enoyl-CoA hydratase/isomerase</fullName>
    </submittedName>
</protein>
<keyword evidence="2" id="KW-0413">Isomerase</keyword>
<dbReference type="PANTHER" id="PTHR42964">
    <property type="entry name" value="ENOYL-COA HYDRATASE"/>
    <property type="match status" value="1"/>
</dbReference>
<dbReference type="Gene3D" id="3.90.226.10">
    <property type="entry name" value="2-enoyl-CoA Hydratase, Chain A, domain 1"/>
    <property type="match status" value="1"/>
</dbReference>
<dbReference type="Proteomes" id="UP000011058">
    <property type="component" value="Chromosome"/>
</dbReference>
<accession>I0K1N4</accession>
<dbReference type="GO" id="GO:0016853">
    <property type="term" value="F:isomerase activity"/>
    <property type="evidence" value="ECO:0007669"/>
    <property type="project" value="UniProtKB-KW"/>
</dbReference>
<keyword evidence="3" id="KW-1185">Reference proteome</keyword>